<keyword evidence="7 9" id="KW-0648">Protein biosynthesis</keyword>
<keyword evidence="2 9" id="KW-0820">tRNA-binding</keyword>
<evidence type="ECO:0000313" key="12">
    <source>
        <dbReference type="EMBL" id="TKJ43730.1"/>
    </source>
</evidence>
<dbReference type="InterPro" id="IPR050058">
    <property type="entry name" value="Ala-tRNA_ligase"/>
</dbReference>
<dbReference type="GO" id="GO:0000049">
    <property type="term" value="F:tRNA binding"/>
    <property type="evidence" value="ECO:0007669"/>
    <property type="project" value="UniProtKB-KW"/>
</dbReference>
<dbReference type="EMBL" id="NJBO01000003">
    <property type="protein sequence ID" value="TKJ43730.1"/>
    <property type="molecule type" value="Genomic_DNA"/>
</dbReference>
<dbReference type="InterPro" id="IPR018164">
    <property type="entry name" value="Ala-tRNA-synth_IIc_N"/>
</dbReference>
<evidence type="ECO:0000256" key="10">
    <source>
        <dbReference type="SAM" id="Coils"/>
    </source>
</evidence>
<keyword evidence="9" id="KW-0862">Zinc</keyword>
<dbReference type="InterPro" id="IPR023033">
    <property type="entry name" value="Ala_tRNA_ligase_euk/bac"/>
</dbReference>
<dbReference type="InterPro" id="IPR002318">
    <property type="entry name" value="Ala-tRNA-lgiase_IIc"/>
</dbReference>
<dbReference type="Pfam" id="PF07973">
    <property type="entry name" value="tRNA_SAD"/>
    <property type="match status" value="1"/>
</dbReference>
<keyword evidence="8 9" id="KW-0030">Aminoacyl-tRNA synthetase</keyword>
<feature type="binding site" evidence="9">
    <location>
        <position position="549"/>
    </location>
    <ligand>
        <name>Zn(2+)</name>
        <dbReference type="ChEBI" id="CHEBI:29105"/>
    </ligand>
</feature>
<keyword evidence="9" id="KW-0479">Metal-binding</keyword>
<dbReference type="InterPro" id="IPR045864">
    <property type="entry name" value="aa-tRNA-synth_II/BPL/LPL"/>
</dbReference>
<feature type="binding site" evidence="9">
    <location>
        <position position="657"/>
    </location>
    <ligand>
        <name>Zn(2+)</name>
        <dbReference type="ChEBI" id="CHEBI:29105"/>
    </ligand>
</feature>
<feature type="domain" description="Alanyl-transfer RNA synthetases family profile" evidence="11">
    <location>
        <begin position="1"/>
        <end position="700"/>
    </location>
</feature>
<dbReference type="AlphaFoldDB" id="A0A532V938"/>
<dbReference type="SUPFAM" id="SSF55681">
    <property type="entry name" value="Class II aaRS and biotin synthetases"/>
    <property type="match status" value="1"/>
</dbReference>
<evidence type="ECO:0000313" key="13">
    <source>
        <dbReference type="Proteomes" id="UP000317778"/>
    </source>
</evidence>
<dbReference type="NCBIfam" id="TIGR00344">
    <property type="entry name" value="alaS"/>
    <property type="match status" value="1"/>
</dbReference>
<dbReference type="FunFam" id="3.30.980.10:FF:000004">
    <property type="entry name" value="Alanine--tRNA ligase, cytoplasmic"/>
    <property type="match status" value="1"/>
</dbReference>
<comment type="similarity">
    <text evidence="1 9">Belongs to the class-II aminoacyl-tRNA synthetase family.</text>
</comment>
<evidence type="ECO:0000256" key="4">
    <source>
        <dbReference type="ARBA" id="ARBA00022741"/>
    </source>
</evidence>
<name>A0A532V938_UNCT6</name>
<organism evidence="12 13">
    <name type="scientific">candidate division TA06 bacterium B3_TA06</name>
    <dbReference type="NCBI Taxonomy" id="2012487"/>
    <lineage>
        <taxon>Bacteria</taxon>
        <taxon>Bacteria division TA06</taxon>
    </lineage>
</organism>
<dbReference type="Gene3D" id="2.40.30.130">
    <property type="match status" value="1"/>
</dbReference>
<evidence type="ECO:0000256" key="2">
    <source>
        <dbReference type="ARBA" id="ARBA00022555"/>
    </source>
</evidence>
<dbReference type="PANTHER" id="PTHR11777:SF9">
    <property type="entry name" value="ALANINE--TRNA LIGASE, CYTOPLASMIC"/>
    <property type="match status" value="1"/>
</dbReference>
<dbReference type="PRINTS" id="PR00980">
    <property type="entry name" value="TRNASYNTHALA"/>
</dbReference>
<evidence type="ECO:0000256" key="5">
    <source>
        <dbReference type="ARBA" id="ARBA00022840"/>
    </source>
</evidence>
<keyword evidence="4 9" id="KW-0547">Nucleotide-binding</keyword>
<dbReference type="GO" id="GO:0008270">
    <property type="term" value="F:zinc ion binding"/>
    <property type="evidence" value="ECO:0007669"/>
    <property type="project" value="UniProtKB-UniRule"/>
</dbReference>
<evidence type="ECO:0000256" key="9">
    <source>
        <dbReference type="HAMAP-Rule" id="MF_00036"/>
    </source>
</evidence>
<dbReference type="SMART" id="SM00863">
    <property type="entry name" value="tRNA_SAD"/>
    <property type="match status" value="1"/>
</dbReference>
<dbReference type="GO" id="GO:0005524">
    <property type="term" value="F:ATP binding"/>
    <property type="evidence" value="ECO:0007669"/>
    <property type="project" value="UniProtKB-UniRule"/>
</dbReference>
<dbReference type="InterPro" id="IPR012947">
    <property type="entry name" value="tRNA_SAD"/>
</dbReference>
<comment type="cofactor">
    <cofactor evidence="9">
        <name>Zn(2+)</name>
        <dbReference type="ChEBI" id="CHEBI:29105"/>
    </cofactor>
    <text evidence="9">Binds 1 zinc ion per subunit.</text>
</comment>
<comment type="function">
    <text evidence="9">Catalyzes the attachment of alanine to tRNA(Ala) in a two-step reaction: alanine is first activated by ATP to form Ala-AMP and then transferred to the acceptor end of tRNA(Ala). Also edits incorrectly charged Ser-tRNA(Ala) and Gly-tRNA(Ala) via its editing domain.</text>
</comment>
<reference evidence="12 13" key="1">
    <citation type="submission" date="2017-06" db="EMBL/GenBank/DDBJ databases">
        <title>Novel microbial phyla capable of carbon fixation and sulfur reduction in deep-sea sediments.</title>
        <authorList>
            <person name="Huang J."/>
            <person name="Baker B."/>
            <person name="Wang Y."/>
        </authorList>
    </citation>
    <scope>NUCLEOTIDE SEQUENCE [LARGE SCALE GENOMIC DNA]</scope>
    <source>
        <strain evidence="12">B3_TA06</strain>
    </source>
</reference>
<dbReference type="Gene3D" id="3.10.310.40">
    <property type="match status" value="1"/>
</dbReference>
<keyword evidence="10" id="KW-0175">Coiled coil</keyword>
<dbReference type="SUPFAM" id="SSF101353">
    <property type="entry name" value="Putative anticodon-binding domain of alanyl-tRNA synthetase (AlaRS)"/>
    <property type="match status" value="1"/>
</dbReference>
<proteinExistence type="inferred from homology"/>
<comment type="catalytic activity">
    <reaction evidence="9">
        <text>tRNA(Ala) + L-alanine + ATP = L-alanyl-tRNA(Ala) + AMP + diphosphate</text>
        <dbReference type="Rhea" id="RHEA:12540"/>
        <dbReference type="Rhea" id="RHEA-COMP:9657"/>
        <dbReference type="Rhea" id="RHEA-COMP:9923"/>
        <dbReference type="ChEBI" id="CHEBI:30616"/>
        <dbReference type="ChEBI" id="CHEBI:33019"/>
        <dbReference type="ChEBI" id="CHEBI:57972"/>
        <dbReference type="ChEBI" id="CHEBI:78442"/>
        <dbReference type="ChEBI" id="CHEBI:78497"/>
        <dbReference type="ChEBI" id="CHEBI:456215"/>
        <dbReference type="EC" id="6.1.1.7"/>
    </reaction>
</comment>
<protein>
    <recommendedName>
        <fullName evidence="9">Alanine--tRNA ligase</fullName>
        <ecNumber evidence="9">6.1.1.7</ecNumber>
    </recommendedName>
    <alternativeName>
        <fullName evidence="9">Alanyl-tRNA synthetase</fullName>
        <shortName evidence="9">AlaRS</shortName>
    </alternativeName>
</protein>
<dbReference type="GO" id="GO:0004813">
    <property type="term" value="F:alanine-tRNA ligase activity"/>
    <property type="evidence" value="ECO:0007669"/>
    <property type="project" value="UniProtKB-UniRule"/>
</dbReference>
<evidence type="ECO:0000256" key="1">
    <source>
        <dbReference type="ARBA" id="ARBA00008226"/>
    </source>
</evidence>
<dbReference type="FunFam" id="3.10.310.40:FF:000001">
    <property type="entry name" value="Alanine--tRNA ligase"/>
    <property type="match status" value="1"/>
</dbReference>
<keyword evidence="3 9" id="KW-0436">Ligase</keyword>
<keyword evidence="6 9" id="KW-0694">RNA-binding</keyword>
<accession>A0A532V938</accession>
<dbReference type="InterPro" id="IPR009000">
    <property type="entry name" value="Transl_B-barrel_sf"/>
</dbReference>
<dbReference type="Proteomes" id="UP000317778">
    <property type="component" value="Unassembled WGS sequence"/>
</dbReference>
<comment type="domain">
    <text evidence="9">Consists of three domains; the N-terminal catalytic domain, the editing domain and the C-terminal C-Ala domain. The editing domain removes incorrectly charged amino acids, while the C-Ala domain, along with tRNA(Ala), serves as a bridge to cooperatively bring together the editing and aminoacylation centers thus stimulating deacylation of misacylated tRNAs.</text>
</comment>
<evidence type="ECO:0000256" key="3">
    <source>
        <dbReference type="ARBA" id="ARBA00022598"/>
    </source>
</evidence>
<dbReference type="GO" id="GO:0006419">
    <property type="term" value="P:alanyl-tRNA aminoacylation"/>
    <property type="evidence" value="ECO:0007669"/>
    <property type="project" value="UniProtKB-UniRule"/>
</dbReference>
<comment type="caution">
    <text evidence="12">The sequence shown here is derived from an EMBL/GenBank/DDBJ whole genome shotgun (WGS) entry which is preliminary data.</text>
</comment>
<feature type="binding site" evidence="9">
    <location>
        <position position="661"/>
    </location>
    <ligand>
        <name>Zn(2+)</name>
        <dbReference type="ChEBI" id="CHEBI:29105"/>
    </ligand>
</feature>
<comment type="subcellular location">
    <subcellularLocation>
        <location evidence="9">Cytoplasm</location>
    </subcellularLocation>
</comment>
<dbReference type="EC" id="6.1.1.7" evidence="9"/>
<dbReference type="InterPro" id="IPR018165">
    <property type="entry name" value="Ala-tRNA-synth_IIc_core"/>
</dbReference>
<evidence type="ECO:0000256" key="7">
    <source>
        <dbReference type="ARBA" id="ARBA00022917"/>
    </source>
</evidence>
<dbReference type="InterPro" id="IPR003156">
    <property type="entry name" value="DHHA1_dom"/>
</dbReference>
<dbReference type="Pfam" id="PF02272">
    <property type="entry name" value="DHHA1"/>
    <property type="match status" value="1"/>
</dbReference>
<dbReference type="InterPro" id="IPR018162">
    <property type="entry name" value="Ala-tRNA-ligase_IIc_anticod-bd"/>
</dbReference>
<dbReference type="HAMAP" id="MF_00036_B">
    <property type="entry name" value="Ala_tRNA_synth_B"/>
    <property type="match status" value="1"/>
</dbReference>
<dbReference type="CDD" id="cd00673">
    <property type="entry name" value="AlaRS_core"/>
    <property type="match status" value="1"/>
</dbReference>
<evidence type="ECO:0000259" key="11">
    <source>
        <dbReference type="PROSITE" id="PS50860"/>
    </source>
</evidence>
<dbReference type="PANTHER" id="PTHR11777">
    <property type="entry name" value="ALANYL-TRNA SYNTHETASE"/>
    <property type="match status" value="1"/>
</dbReference>
<evidence type="ECO:0000256" key="8">
    <source>
        <dbReference type="ARBA" id="ARBA00023146"/>
    </source>
</evidence>
<dbReference type="Gene3D" id="3.30.930.10">
    <property type="entry name" value="Bira Bifunctional Protein, Domain 2"/>
    <property type="match status" value="1"/>
</dbReference>
<dbReference type="SUPFAM" id="SSF55186">
    <property type="entry name" value="ThrRS/AlaRS common domain"/>
    <property type="match status" value="1"/>
</dbReference>
<dbReference type="Pfam" id="PF01411">
    <property type="entry name" value="tRNA-synt_2c"/>
    <property type="match status" value="1"/>
</dbReference>
<evidence type="ECO:0000256" key="6">
    <source>
        <dbReference type="ARBA" id="ARBA00022884"/>
    </source>
</evidence>
<dbReference type="GO" id="GO:0002161">
    <property type="term" value="F:aminoacyl-tRNA deacylase activity"/>
    <property type="evidence" value="ECO:0007669"/>
    <property type="project" value="TreeGrafter"/>
</dbReference>
<keyword evidence="9" id="KW-0963">Cytoplasm</keyword>
<feature type="binding site" evidence="9">
    <location>
        <position position="553"/>
    </location>
    <ligand>
        <name>Zn(2+)</name>
        <dbReference type="ChEBI" id="CHEBI:29105"/>
    </ligand>
</feature>
<dbReference type="InterPro" id="IPR018163">
    <property type="entry name" value="Thr/Ala-tRNA-synth_IIc_edit"/>
</dbReference>
<dbReference type="Gene3D" id="3.30.980.10">
    <property type="entry name" value="Threonyl-trna Synthetase, Chain A, domain 2"/>
    <property type="match status" value="1"/>
</dbReference>
<dbReference type="PROSITE" id="PS50860">
    <property type="entry name" value="AA_TRNA_LIGASE_II_ALA"/>
    <property type="match status" value="1"/>
</dbReference>
<gene>
    <name evidence="9" type="primary">alaS</name>
    <name evidence="12" type="ORF">CEE36_03320</name>
</gene>
<dbReference type="Gene3D" id="3.30.54.20">
    <property type="match status" value="1"/>
</dbReference>
<dbReference type="GO" id="GO:0005829">
    <property type="term" value="C:cytosol"/>
    <property type="evidence" value="ECO:0007669"/>
    <property type="project" value="TreeGrafter"/>
</dbReference>
<feature type="coiled-coil region" evidence="10">
    <location>
        <begin position="716"/>
        <end position="743"/>
    </location>
</feature>
<sequence length="868" mass="97387">MNSAELREAFLRFFEERGHTRVDSAPLVPKRDPTILFNVAGMVQFKPLWAGLVEPLPYTRAVSVQKCLRLEDLDVVGSDATHDTFFEMLGNFSFGDYQKEEAIRWAWEFIIQVMKLPAERLWVSVHETDEEAASIWRDVVGVPKERVVYLGDEHNFWEPAGGRGACGPCSEIFWDLKWEKGNCGPGPGEDDSEARYTEIWNLVFPQFDQQEDGSRPLLKYRGVDTGAGLERMVLAAQDVETVFHTDLFYPLMQAAADTLKVKISPETWEFLAITADHVRAATFVIAEGVRPSNTKQGYVIRRVLRRAIGALYLLGIQESLLYKLSGHVIEQMRHVYPELEERREQVALMIKGEEERFLKTLEAGMRLFADAAAAGKISGEDAFKLHDTHGFPIDLTKWLAKHKGIEVDLEGFEKAMEGQRKKSRKKMDITGGVTLKATDTYESSEFVGYNETEVKTKIVSMLYNEKSKEIHIQLEKSPFYAEAGGQIGDTGKIIGENFEIEVFNTDYNQAGVQVIHGKFVKGKPPKDLKGKKVKAIVDLTRRMEIERAHTATHLLHAALRAVLGEHVKQEGSLVEPGRLRFDFYHPSPMTAEEIAEVEKQVYAWIIANHEAKPDEMSREEAEKLGALAFFGEKYGEEVRVLQIRDKNTEELISAELCGGTHLDRTGDIGMFIITSETGVAAGIRRIEALTGQRAWKEIKNGREVISELAQLVGTERDKLVKRVEELKSTLSAETKAREQLARRYVESLAEGVLKNSQKIDDVEFVTGRVEGISRDELRLLADSLKSRRERIVGLLAAPDKNRLAVLCFSSKSTSKDYPAGEILKKVASRFKGGGGGSATLAEASIAETSLDDLTSTFLEIVKTRREGN</sequence>
<keyword evidence="5 9" id="KW-0067">ATP-binding</keyword>
<dbReference type="SUPFAM" id="SSF50447">
    <property type="entry name" value="Translation proteins"/>
    <property type="match status" value="1"/>
</dbReference>